<dbReference type="OrthoDB" id="4225815at2759"/>
<dbReference type="CDD" id="cd23507">
    <property type="entry name" value="hydrophobin_I"/>
    <property type="match status" value="1"/>
</dbReference>
<evidence type="ECO:0000256" key="6">
    <source>
        <dbReference type="RuleBase" id="RU365009"/>
    </source>
</evidence>
<comment type="caution">
    <text evidence="7">The sequence shown here is derived from an EMBL/GenBank/DDBJ whole genome shotgun (WGS) entry which is preliminary data.</text>
</comment>
<feature type="chain" id="PRO_5034749718" description="Hydrophobin" evidence="6">
    <location>
        <begin position="27"/>
        <end position="132"/>
    </location>
</feature>
<dbReference type="GO" id="GO:0005199">
    <property type="term" value="F:structural constituent of cell wall"/>
    <property type="evidence" value="ECO:0007669"/>
    <property type="project" value="InterPro"/>
</dbReference>
<comment type="subcellular location">
    <subcellularLocation>
        <location evidence="1 6">Secreted</location>
        <location evidence="1 6">Cell wall</location>
    </subcellularLocation>
</comment>
<dbReference type="Pfam" id="PF01185">
    <property type="entry name" value="Hydrophobin"/>
    <property type="match status" value="1"/>
</dbReference>
<dbReference type="AlphaFoldDB" id="A0A8H6I2G5"/>
<evidence type="ECO:0000256" key="2">
    <source>
        <dbReference type="ARBA" id="ARBA00010446"/>
    </source>
</evidence>
<feature type="signal peptide" evidence="6">
    <location>
        <begin position="1"/>
        <end position="26"/>
    </location>
</feature>
<evidence type="ECO:0000256" key="1">
    <source>
        <dbReference type="ARBA" id="ARBA00004191"/>
    </source>
</evidence>
<keyword evidence="6" id="KW-0732">Signal</keyword>
<keyword evidence="4 6" id="KW-0964">Secreted</keyword>
<reference evidence="7 8" key="1">
    <citation type="submission" date="2020-07" db="EMBL/GenBank/DDBJ databases">
        <title>Comparative genomics of pyrophilous fungi reveals a link between fire events and developmental genes.</title>
        <authorList>
            <consortium name="DOE Joint Genome Institute"/>
            <person name="Steindorff A.S."/>
            <person name="Carver A."/>
            <person name="Calhoun S."/>
            <person name="Stillman K."/>
            <person name="Liu H."/>
            <person name="Lipzen A."/>
            <person name="Pangilinan J."/>
            <person name="Labutti K."/>
            <person name="Bruns T.D."/>
            <person name="Grigoriev I.V."/>
        </authorList>
    </citation>
    <scope>NUCLEOTIDE SEQUENCE [LARGE SCALE GENOMIC DNA]</scope>
    <source>
        <strain evidence="7 8">CBS 144469</strain>
    </source>
</reference>
<name>A0A8H6I2G5_9AGAR</name>
<dbReference type="SMART" id="SM00075">
    <property type="entry name" value="HYDRO"/>
    <property type="match status" value="1"/>
</dbReference>
<evidence type="ECO:0000313" key="8">
    <source>
        <dbReference type="Proteomes" id="UP000521943"/>
    </source>
</evidence>
<dbReference type="GO" id="GO:0009277">
    <property type="term" value="C:fungal-type cell wall"/>
    <property type="evidence" value="ECO:0007669"/>
    <property type="project" value="InterPro"/>
</dbReference>
<evidence type="ECO:0000256" key="3">
    <source>
        <dbReference type="ARBA" id="ARBA00022512"/>
    </source>
</evidence>
<evidence type="ECO:0000313" key="7">
    <source>
        <dbReference type="EMBL" id="KAF6756702.1"/>
    </source>
</evidence>
<protein>
    <recommendedName>
        <fullName evidence="6">Hydrophobin</fullName>
    </recommendedName>
</protein>
<comment type="similarity">
    <text evidence="2 6">Belongs to the fungal hydrophobin family.</text>
</comment>
<sequence length="132" mass="13541">MARSFALVFNALALIVLLAGLQTCAASAALVNRAPQGSPSHTCQPGQNQCCETIGIREDGVIEGLLNKLGSVVDNILPRLNGIVGIYCIPIGINVPGAIDTQSACRGYPVCCSNVHLNGLVAAGCIPITVTV</sequence>
<dbReference type="Proteomes" id="UP000521943">
    <property type="component" value="Unassembled WGS sequence"/>
</dbReference>
<evidence type="ECO:0000256" key="4">
    <source>
        <dbReference type="ARBA" id="ARBA00022525"/>
    </source>
</evidence>
<keyword evidence="5 6" id="KW-1015">Disulfide bond</keyword>
<keyword evidence="3 6" id="KW-0134">Cell wall</keyword>
<organism evidence="7 8">
    <name type="scientific">Ephemerocybe angulata</name>
    <dbReference type="NCBI Taxonomy" id="980116"/>
    <lineage>
        <taxon>Eukaryota</taxon>
        <taxon>Fungi</taxon>
        <taxon>Dikarya</taxon>
        <taxon>Basidiomycota</taxon>
        <taxon>Agaricomycotina</taxon>
        <taxon>Agaricomycetes</taxon>
        <taxon>Agaricomycetidae</taxon>
        <taxon>Agaricales</taxon>
        <taxon>Agaricineae</taxon>
        <taxon>Psathyrellaceae</taxon>
        <taxon>Ephemerocybe</taxon>
    </lineage>
</organism>
<keyword evidence="8" id="KW-1185">Reference proteome</keyword>
<gene>
    <name evidence="7" type="ORF">DFP72DRAFT_1066574</name>
</gene>
<dbReference type="EMBL" id="JACGCI010000025">
    <property type="protein sequence ID" value="KAF6756702.1"/>
    <property type="molecule type" value="Genomic_DNA"/>
</dbReference>
<proteinExistence type="inferred from homology"/>
<accession>A0A8H6I2G5</accession>
<evidence type="ECO:0000256" key="5">
    <source>
        <dbReference type="ARBA" id="ARBA00023157"/>
    </source>
</evidence>
<dbReference type="InterPro" id="IPR001338">
    <property type="entry name" value="Class_I_Hydrophobin"/>
</dbReference>